<dbReference type="SUPFAM" id="SSF51569">
    <property type="entry name" value="Aldolase"/>
    <property type="match status" value="1"/>
</dbReference>
<dbReference type="PANTHER" id="PTHR21337:SF0">
    <property type="entry name" value="PHOSPHO-2-DEHYDRO-3-DEOXYHEPTONATE ALDOLASE"/>
    <property type="match status" value="1"/>
</dbReference>
<evidence type="ECO:0000313" key="5">
    <source>
        <dbReference type="EMBL" id="QVI62420.1"/>
    </source>
</evidence>
<evidence type="ECO:0000256" key="4">
    <source>
        <dbReference type="SAM" id="MobiDB-lite"/>
    </source>
</evidence>
<dbReference type="EC" id="2.5.1.54" evidence="3"/>
<evidence type="ECO:0000256" key="3">
    <source>
        <dbReference type="RuleBase" id="RU363071"/>
    </source>
</evidence>
<dbReference type="Proteomes" id="UP000677804">
    <property type="component" value="Chromosome"/>
</dbReference>
<reference evidence="5 6" key="1">
    <citation type="submission" date="2021-05" db="EMBL/GenBank/DDBJ databases">
        <title>Novel species in genus Cellulomonas.</title>
        <authorList>
            <person name="Zhang G."/>
        </authorList>
    </citation>
    <scope>NUCLEOTIDE SEQUENCE [LARGE SCALE GENOMIC DNA]</scope>
    <source>
        <strain evidence="6">zg-ZUI222</strain>
    </source>
</reference>
<comment type="similarity">
    <text evidence="1 3">Belongs to the class-II DAHP synthase family.</text>
</comment>
<dbReference type="GO" id="GO:0003849">
    <property type="term" value="F:3-deoxy-7-phosphoheptulonate synthase activity"/>
    <property type="evidence" value="ECO:0007669"/>
    <property type="project" value="UniProtKB-EC"/>
</dbReference>
<feature type="region of interest" description="Disordered" evidence="4">
    <location>
        <begin position="1"/>
        <end position="21"/>
    </location>
</feature>
<dbReference type="EMBL" id="CP074405">
    <property type="protein sequence ID" value="QVI62420.1"/>
    <property type="molecule type" value="Genomic_DNA"/>
</dbReference>
<dbReference type="NCBIfam" id="TIGR01358">
    <property type="entry name" value="DAHP_synth_II"/>
    <property type="match status" value="1"/>
</dbReference>
<name>A0ABX8D4P2_9CELL</name>
<evidence type="ECO:0000313" key="6">
    <source>
        <dbReference type="Proteomes" id="UP000677804"/>
    </source>
</evidence>
<dbReference type="Pfam" id="PF01474">
    <property type="entry name" value="DAHP_synth_2"/>
    <property type="match status" value="1"/>
</dbReference>
<keyword evidence="3" id="KW-0057">Aromatic amino acid biosynthesis</keyword>
<dbReference type="PANTHER" id="PTHR21337">
    <property type="entry name" value="PHOSPHO-2-DEHYDRO-3-DEOXYHEPTONATE ALDOLASE 1, 2"/>
    <property type="match status" value="1"/>
</dbReference>
<proteinExistence type="inferred from homology"/>
<gene>
    <name evidence="5" type="ORF">KG103_00185</name>
</gene>
<comment type="catalytic activity">
    <reaction evidence="3">
        <text>D-erythrose 4-phosphate + phosphoenolpyruvate + H2O = 7-phospho-2-dehydro-3-deoxy-D-arabino-heptonate + phosphate</text>
        <dbReference type="Rhea" id="RHEA:14717"/>
        <dbReference type="ChEBI" id="CHEBI:15377"/>
        <dbReference type="ChEBI" id="CHEBI:16897"/>
        <dbReference type="ChEBI" id="CHEBI:43474"/>
        <dbReference type="ChEBI" id="CHEBI:58394"/>
        <dbReference type="ChEBI" id="CHEBI:58702"/>
        <dbReference type="EC" id="2.5.1.54"/>
    </reaction>
</comment>
<keyword evidence="3" id="KW-0028">Amino-acid biosynthesis</keyword>
<keyword evidence="6" id="KW-1185">Reference proteome</keyword>
<dbReference type="InterPro" id="IPR002480">
    <property type="entry name" value="DAHP_synth_2"/>
</dbReference>
<dbReference type="RefSeq" id="WP_207340080.1">
    <property type="nucleotide sequence ID" value="NZ_CP074405.1"/>
</dbReference>
<protein>
    <recommendedName>
        <fullName evidence="3">Phospho-2-dehydro-3-deoxyheptonate aldolase</fullName>
        <ecNumber evidence="3">2.5.1.54</ecNumber>
    </recommendedName>
</protein>
<sequence>MTNTAEVTDTNTDAGAPWTSDAWRTRPVAQAVDWPDEAQAQRALEQLRKLPPLIFAGEARALQSQLADVTRGAAFVLLAGDCAESFDEVSADRIRDQLKIILQMSLVLTHGAGLPVVKIGRMAGQLAKPRSAPTEIVNGVELQSLRGHLLNAENEDPDSRRLDPRRLVQGYHHSAIVLNLVRAFTSGGFADLREVHRWNQSFIAESPSGQRYEMLAAEIDRAVEFLHACGVRDDNDELSRTAFYTAHEALVLDYESGLTRREAATGEWYDCSAHLLWIGERTRALDGAHMDFVRGIRNPIGVKISDDCSPEELLQICTMLNPERIPGRLTLMIRMGARVIDRALPALVQAVVDAGHPVAWVSDPMHGNTRTTASGVKTRSFEDVSSEFLSFVRIVSEAGAWPGGIHLELTPDDVTECTGGSWLLDEDELGRNYTSLCDPRLNGRQGLDLAFLAAEALRDARTRLAR</sequence>
<dbReference type="InterPro" id="IPR013785">
    <property type="entry name" value="Aldolase_TIM"/>
</dbReference>
<comment type="pathway">
    <text evidence="3">Metabolic intermediate biosynthesis; chorismate biosynthesis; chorismate from D-erythrose 4-phosphate and phosphoenolpyruvate: step 1/7.</text>
</comment>
<accession>A0ABX8D4P2</accession>
<dbReference type="Gene3D" id="3.20.20.70">
    <property type="entry name" value="Aldolase class I"/>
    <property type="match status" value="1"/>
</dbReference>
<evidence type="ECO:0000256" key="2">
    <source>
        <dbReference type="ARBA" id="ARBA00022679"/>
    </source>
</evidence>
<evidence type="ECO:0000256" key="1">
    <source>
        <dbReference type="ARBA" id="ARBA00008911"/>
    </source>
</evidence>
<keyword evidence="2 3" id="KW-0808">Transferase</keyword>
<feature type="compositionally biased region" description="Polar residues" evidence="4">
    <location>
        <begin position="1"/>
        <end position="13"/>
    </location>
</feature>
<organism evidence="5 6">
    <name type="scientific">Cellulomonas wangleii</name>
    <dbReference type="NCBI Taxonomy" id="2816956"/>
    <lineage>
        <taxon>Bacteria</taxon>
        <taxon>Bacillati</taxon>
        <taxon>Actinomycetota</taxon>
        <taxon>Actinomycetes</taxon>
        <taxon>Micrococcales</taxon>
        <taxon>Cellulomonadaceae</taxon>
        <taxon>Cellulomonas</taxon>
    </lineage>
</organism>